<protein>
    <submittedName>
        <fullName evidence="1">Carboxypeptidase Taq (M32) metallopeptidase family protein</fullName>
    </submittedName>
</protein>
<dbReference type="InterPro" id="IPR001333">
    <property type="entry name" value="Peptidase_M32_Taq"/>
</dbReference>
<gene>
    <name evidence="1" type="ORF">NHE_0871</name>
</gene>
<dbReference type="PANTHER" id="PTHR34217">
    <property type="entry name" value="METAL-DEPENDENT CARBOXYPEPTIDASE"/>
    <property type="match status" value="1"/>
</dbReference>
<proteinExistence type="predicted"/>
<keyword evidence="2" id="KW-1185">Reference proteome</keyword>
<sequence>MEDYEKLERVFTKIDDLQKTLELLDFDVRLHGSLLDSKVHQIITLKEVIYDVVTSDEVALIIDRIKAKSNELSDWQCVNFGFMQDFCIRKKNIPFDLVKDFTEKSLACRVSYAEARKARNFEIVKEDFWNLLEVVRTIAALHAKGTDCDKYTALLRANQIDPEQLEQLCIGVSPLLKMKVQNVGETLSSTSTDRKEMRLNYRRIIEKFFPKNVVRIDFGDHFHLLGEKNGIKLIVQEKGEAVIPSLMFLLGQGLYMKNLPYDKWRAQPICNPTSIAMYAAQGFLFSHFLFEEKGFAKVLGVQEKPIYSGSIMGANKFVALTHLMIRFSLERSLINGEVSLDGIQELFTEDLSYYFRLNDQSASILDNHHWFFGEFCYYPSYLKGMIAAGQIFHMMKSENAIYQNGKPMIKKLITWLNTNVCANGARYSMDELINKLTGENLDCRFFKKFDQ</sequence>
<keyword evidence="1" id="KW-0121">Carboxypeptidase</keyword>
<dbReference type="HOGENOM" id="CLU_606666_0_0_5"/>
<dbReference type="SUPFAM" id="SSF55486">
    <property type="entry name" value="Metalloproteases ('zincins'), catalytic domain"/>
    <property type="match status" value="1"/>
</dbReference>
<dbReference type="Pfam" id="PF02074">
    <property type="entry name" value="Peptidase_M32"/>
    <property type="match status" value="2"/>
</dbReference>
<dbReference type="AlphaFoldDB" id="X5HMS3"/>
<dbReference type="OrthoDB" id="9772308at2"/>
<dbReference type="Gene3D" id="1.10.1370.30">
    <property type="match status" value="1"/>
</dbReference>
<dbReference type="RefSeq" id="WP_038560181.1">
    <property type="nucleotide sequence ID" value="NZ_CP007481.1"/>
</dbReference>
<dbReference type="PANTHER" id="PTHR34217:SF1">
    <property type="entry name" value="CARBOXYPEPTIDASE 1"/>
    <property type="match status" value="1"/>
</dbReference>
<dbReference type="PROSITE" id="PS52034">
    <property type="entry name" value="PEPTIDASE_M32"/>
    <property type="match status" value="1"/>
</dbReference>
<name>X5HMS3_9RICK</name>
<organism evidence="1 2">
    <name type="scientific">Neorickettsia helminthoeca str. Oregon</name>
    <dbReference type="NCBI Taxonomy" id="1286528"/>
    <lineage>
        <taxon>Bacteria</taxon>
        <taxon>Pseudomonadati</taxon>
        <taxon>Pseudomonadota</taxon>
        <taxon>Alphaproteobacteria</taxon>
        <taxon>Rickettsiales</taxon>
        <taxon>Anaplasmataceae</taxon>
        <taxon>Neorickettsia</taxon>
    </lineage>
</organism>
<dbReference type="GO" id="GO:0006508">
    <property type="term" value="P:proteolysis"/>
    <property type="evidence" value="ECO:0007669"/>
    <property type="project" value="InterPro"/>
</dbReference>
<keyword evidence="1" id="KW-0378">Hydrolase</keyword>
<keyword evidence="1" id="KW-0645">Protease</keyword>
<reference evidence="1 2" key="1">
    <citation type="submission" date="2014-03" db="EMBL/GenBank/DDBJ databases">
        <title>Sequencing and Comparison of Genomes and Transcriptome Profiles of Human Ehrlichiosis Agents.</title>
        <authorList>
            <person name="Lin M."/>
            <person name="Daugherty S.C."/>
            <person name="Nagaraj S."/>
            <person name="Cheng Z."/>
            <person name="Xiong Q."/>
            <person name="Lin F.-Y."/>
            <person name="Sengamalay N."/>
            <person name="Ott S."/>
            <person name="Godinez A."/>
            <person name="Tallon L.J."/>
            <person name="Sadzewicz L."/>
            <person name="Fraser C.M."/>
            <person name="Dunning Hotopp J.C."/>
            <person name="Rikihisa Y."/>
        </authorList>
    </citation>
    <scope>NUCLEOTIDE SEQUENCE [LARGE SCALE GENOMIC DNA]</scope>
    <source>
        <strain evidence="1 2">Oregon</strain>
    </source>
</reference>
<evidence type="ECO:0000313" key="1">
    <source>
        <dbReference type="EMBL" id="AHX11790.1"/>
    </source>
</evidence>
<dbReference type="GO" id="GO:0004181">
    <property type="term" value="F:metallocarboxypeptidase activity"/>
    <property type="evidence" value="ECO:0007669"/>
    <property type="project" value="InterPro"/>
</dbReference>
<dbReference type="STRING" id="1286528.NHE_0871"/>
<accession>X5HMS3</accession>
<evidence type="ECO:0000313" key="2">
    <source>
        <dbReference type="Proteomes" id="UP000023755"/>
    </source>
</evidence>
<dbReference type="EMBL" id="CP007481">
    <property type="protein sequence ID" value="AHX11790.1"/>
    <property type="molecule type" value="Genomic_DNA"/>
</dbReference>
<dbReference type="KEGG" id="nhm:NHE_0871"/>
<dbReference type="Proteomes" id="UP000023755">
    <property type="component" value="Chromosome"/>
</dbReference>